<feature type="domain" description="Ig-like" evidence="1">
    <location>
        <begin position="16"/>
        <end position="117"/>
    </location>
</feature>
<dbReference type="Pfam" id="PF07686">
    <property type="entry name" value="V-set"/>
    <property type="match status" value="1"/>
</dbReference>
<dbReference type="STRING" id="1676925.ENSPKIP00000026635"/>
<dbReference type="PANTHER" id="PTHR23267">
    <property type="entry name" value="IMMUNOGLOBULIN LIGHT CHAIN"/>
    <property type="match status" value="1"/>
</dbReference>
<dbReference type="SUPFAM" id="SSF48726">
    <property type="entry name" value="Immunoglobulin"/>
    <property type="match status" value="1"/>
</dbReference>
<evidence type="ECO:0000259" key="1">
    <source>
        <dbReference type="PROSITE" id="PS50835"/>
    </source>
</evidence>
<protein>
    <recommendedName>
        <fullName evidence="1">Ig-like domain-containing protein</fullName>
    </recommendedName>
</protein>
<dbReference type="InterPro" id="IPR050150">
    <property type="entry name" value="IgV_Light_Chain"/>
</dbReference>
<dbReference type="SMART" id="SM00409">
    <property type="entry name" value="IG"/>
    <property type="match status" value="1"/>
</dbReference>
<dbReference type="InterPro" id="IPR036179">
    <property type="entry name" value="Ig-like_dom_sf"/>
</dbReference>
<name>A0A3B3S8U9_9TELE</name>
<dbReference type="InterPro" id="IPR013106">
    <property type="entry name" value="Ig_V-set"/>
</dbReference>
<dbReference type="SMART" id="SM00406">
    <property type="entry name" value="IGv"/>
    <property type="match status" value="1"/>
</dbReference>
<dbReference type="InterPro" id="IPR003599">
    <property type="entry name" value="Ig_sub"/>
</dbReference>
<dbReference type="AlphaFoldDB" id="A0A3B3S8U9"/>
<dbReference type="InterPro" id="IPR036397">
    <property type="entry name" value="RNaseH_sf"/>
</dbReference>
<dbReference type="GeneTree" id="ENSGT01150000286991"/>
<reference evidence="2" key="2">
    <citation type="submission" date="2025-09" db="UniProtKB">
        <authorList>
            <consortium name="Ensembl"/>
        </authorList>
    </citation>
    <scope>IDENTIFICATION</scope>
</reference>
<dbReference type="InterPro" id="IPR007110">
    <property type="entry name" value="Ig-like_dom"/>
</dbReference>
<sequence length="128" mass="14008">MSESGVEELDWPAQSPDLNPLEHLWDELEGQYTVTQTPSVVSAVPGSTVTLNCKLGTSDSAVSWYQVKPGEAPKLLIYSINSRHTGIPARFSGSGSGTDFTLQISQVQPDDAADYYCFDWFTLPHLTL</sequence>
<dbReference type="FunFam" id="2.60.40.10:FF:001230">
    <property type="entry name" value="Immunoglobulin kappa variable 8-16"/>
    <property type="match status" value="1"/>
</dbReference>
<evidence type="ECO:0000313" key="2">
    <source>
        <dbReference type="Ensembl" id="ENSPKIP00000026635.1"/>
    </source>
</evidence>
<dbReference type="InterPro" id="IPR013783">
    <property type="entry name" value="Ig-like_fold"/>
</dbReference>
<keyword evidence="3" id="KW-1185">Reference proteome</keyword>
<dbReference type="Ensembl" id="ENSPKIT00000007394.1">
    <property type="protein sequence ID" value="ENSPKIP00000026635.1"/>
    <property type="gene ID" value="ENSPKIG00000009034.1"/>
</dbReference>
<organism evidence="2 3">
    <name type="scientific">Paramormyrops kingsleyae</name>
    <dbReference type="NCBI Taxonomy" id="1676925"/>
    <lineage>
        <taxon>Eukaryota</taxon>
        <taxon>Metazoa</taxon>
        <taxon>Chordata</taxon>
        <taxon>Craniata</taxon>
        <taxon>Vertebrata</taxon>
        <taxon>Euteleostomi</taxon>
        <taxon>Actinopterygii</taxon>
        <taxon>Neopterygii</taxon>
        <taxon>Teleostei</taxon>
        <taxon>Osteoglossocephala</taxon>
        <taxon>Osteoglossomorpha</taxon>
        <taxon>Osteoglossiformes</taxon>
        <taxon>Mormyridae</taxon>
        <taxon>Paramormyrops</taxon>
    </lineage>
</organism>
<evidence type="ECO:0000313" key="3">
    <source>
        <dbReference type="Proteomes" id="UP000261540"/>
    </source>
</evidence>
<dbReference type="Gene3D" id="2.60.40.10">
    <property type="entry name" value="Immunoglobulins"/>
    <property type="match status" value="1"/>
</dbReference>
<dbReference type="GO" id="GO:0003676">
    <property type="term" value="F:nucleic acid binding"/>
    <property type="evidence" value="ECO:0007669"/>
    <property type="project" value="InterPro"/>
</dbReference>
<proteinExistence type="predicted"/>
<reference evidence="2" key="1">
    <citation type="submission" date="2025-08" db="UniProtKB">
        <authorList>
            <consortium name="Ensembl"/>
        </authorList>
    </citation>
    <scope>IDENTIFICATION</scope>
</reference>
<accession>A0A3B3S8U9</accession>
<dbReference type="PROSITE" id="PS50835">
    <property type="entry name" value="IG_LIKE"/>
    <property type="match status" value="1"/>
</dbReference>
<dbReference type="Proteomes" id="UP000261540">
    <property type="component" value="Unplaced"/>
</dbReference>
<dbReference type="Gene3D" id="3.30.420.10">
    <property type="entry name" value="Ribonuclease H-like superfamily/Ribonuclease H"/>
    <property type="match status" value="1"/>
</dbReference>